<evidence type="ECO:0000313" key="5">
    <source>
        <dbReference type="Proteomes" id="UP000193689"/>
    </source>
</evidence>
<comment type="caution">
    <text evidence="4">The sequence shown here is derived from an EMBL/GenBank/DDBJ whole genome shotgun (WGS) entry which is preliminary data.</text>
</comment>
<accession>A0A1Y2DR12</accession>
<dbReference type="AlphaFoldDB" id="A0A1Y2DR12"/>
<feature type="domain" description="Fatty acid desaturase" evidence="3">
    <location>
        <begin position="140"/>
        <end position="372"/>
    </location>
</feature>
<dbReference type="InParanoid" id="A0A1Y2DR12"/>
<feature type="transmembrane region" description="Helical" evidence="2">
    <location>
        <begin position="114"/>
        <end position="135"/>
    </location>
</feature>
<feature type="transmembrane region" description="Helical" evidence="2">
    <location>
        <begin position="141"/>
        <end position="161"/>
    </location>
</feature>
<evidence type="ECO:0000256" key="1">
    <source>
        <dbReference type="SAM" id="MobiDB-lite"/>
    </source>
</evidence>
<feature type="transmembrane region" description="Helical" evidence="2">
    <location>
        <begin position="270"/>
        <end position="294"/>
    </location>
</feature>
<dbReference type="GO" id="GO:0006629">
    <property type="term" value="P:lipid metabolic process"/>
    <property type="evidence" value="ECO:0007669"/>
    <property type="project" value="InterPro"/>
</dbReference>
<evidence type="ECO:0000313" key="4">
    <source>
        <dbReference type="EMBL" id="ORY61733.1"/>
    </source>
</evidence>
<keyword evidence="2" id="KW-0472">Membrane</keyword>
<dbReference type="PANTHER" id="PTHR36459:SF1">
    <property type="entry name" value="FATTY ACID DESATURASE DOMAIN-CONTAINING PROTEIN-RELATED"/>
    <property type="match status" value="1"/>
</dbReference>
<feature type="transmembrane region" description="Helical" evidence="2">
    <location>
        <begin position="230"/>
        <end position="250"/>
    </location>
</feature>
<sequence length="434" mass="51171">MDKYIYFDPQLTKHDRLLLENLAEDIKLQSGENGVSNGGSKGSKQGSAACDDDRNNEILATLDALNNPKDSHFEPSLFNNVDYDQIQWKKWFNRFILRPYIPIAKSIVRFDTDVVMLTHLLLYFTTSVPSALFLYFGKFTWIHGILHMVMQGSYIGTYTLMMHQHIHQRGVLKKKFAAFDLLFPYITDPLMGHSWNSYYYHHVKHHHVEGNGPNDLSSTVRYQRDDIWHFLHYVGRFYFFVWAELPMYFIREKRYVFAAKSMFWDVGYYTTVYVLFKINPLPTTCVLLLPLLILRVALMIGNWGQHAFVDDTEPTSDYRSSITLIDVVSNRHSFNDGYHTSHHLNPMRHWREHPNHFMKSKKVYASHNALVFHNIDYFMVTIRLLCKDYEHLAKCLVPIGEEQIAMNLSERVAMLKRHTRRFTEEEIKVKFHLS</sequence>
<evidence type="ECO:0000259" key="3">
    <source>
        <dbReference type="Pfam" id="PF00487"/>
    </source>
</evidence>
<evidence type="ECO:0000256" key="2">
    <source>
        <dbReference type="SAM" id="Phobius"/>
    </source>
</evidence>
<keyword evidence="2" id="KW-0812">Transmembrane</keyword>
<dbReference type="OrthoDB" id="1470350at2759"/>
<feature type="region of interest" description="Disordered" evidence="1">
    <location>
        <begin position="30"/>
        <end position="50"/>
    </location>
</feature>
<dbReference type="Proteomes" id="UP000193689">
    <property type="component" value="Unassembled WGS sequence"/>
</dbReference>
<dbReference type="PANTHER" id="PTHR36459">
    <property type="entry name" value="ORF"/>
    <property type="match status" value="1"/>
</dbReference>
<name>A0A1Y2DR12_9PEZI</name>
<dbReference type="Pfam" id="PF00487">
    <property type="entry name" value="FA_desaturase"/>
    <property type="match status" value="1"/>
</dbReference>
<proteinExistence type="predicted"/>
<dbReference type="EMBL" id="MCFJ01000010">
    <property type="protein sequence ID" value="ORY61733.1"/>
    <property type="molecule type" value="Genomic_DNA"/>
</dbReference>
<dbReference type="STRING" id="1141098.A0A1Y2DR12"/>
<organism evidence="4 5">
    <name type="scientific">Pseudomassariella vexata</name>
    <dbReference type="NCBI Taxonomy" id="1141098"/>
    <lineage>
        <taxon>Eukaryota</taxon>
        <taxon>Fungi</taxon>
        <taxon>Dikarya</taxon>
        <taxon>Ascomycota</taxon>
        <taxon>Pezizomycotina</taxon>
        <taxon>Sordariomycetes</taxon>
        <taxon>Xylariomycetidae</taxon>
        <taxon>Amphisphaeriales</taxon>
        <taxon>Pseudomassariaceae</taxon>
        <taxon>Pseudomassariella</taxon>
    </lineage>
</organism>
<dbReference type="RefSeq" id="XP_040713810.1">
    <property type="nucleotide sequence ID" value="XM_040862298.1"/>
</dbReference>
<keyword evidence="2" id="KW-1133">Transmembrane helix</keyword>
<gene>
    <name evidence="4" type="ORF">BCR38DRAFT_459523</name>
</gene>
<reference evidence="4 5" key="1">
    <citation type="submission" date="2016-07" db="EMBL/GenBank/DDBJ databases">
        <title>Pervasive Adenine N6-methylation of Active Genes in Fungi.</title>
        <authorList>
            <consortium name="DOE Joint Genome Institute"/>
            <person name="Mondo S.J."/>
            <person name="Dannebaum R.O."/>
            <person name="Kuo R.C."/>
            <person name="Labutti K."/>
            <person name="Haridas S."/>
            <person name="Kuo A."/>
            <person name="Salamov A."/>
            <person name="Ahrendt S.R."/>
            <person name="Lipzen A."/>
            <person name="Sullivan W."/>
            <person name="Andreopoulos W.B."/>
            <person name="Clum A."/>
            <person name="Lindquist E."/>
            <person name="Daum C."/>
            <person name="Ramamoorthy G.K."/>
            <person name="Gryganskyi A."/>
            <person name="Culley D."/>
            <person name="Magnuson J.K."/>
            <person name="James T.Y."/>
            <person name="O'Malley M.A."/>
            <person name="Stajich J.E."/>
            <person name="Spatafora J.W."/>
            <person name="Visel A."/>
            <person name="Grigoriev I.V."/>
        </authorList>
    </citation>
    <scope>NUCLEOTIDE SEQUENCE [LARGE SCALE GENOMIC DNA]</scope>
    <source>
        <strain evidence="4 5">CBS 129021</strain>
    </source>
</reference>
<dbReference type="InterPro" id="IPR005804">
    <property type="entry name" value="FA_desaturase_dom"/>
</dbReference>
<protein>
    <recommendedName>
        <fullName evidence="3">Fatty acid desaturase domain-containing protein</fullName>
    </recommendedName>
</protein>
<dbReference type="GeneID" id="63778510"/>
<keyword evidence="5" id="KW-1185">Reference proteome</keyword>